<evidence type="ECO:0000256" key="1">
    <source>
        <dbReference type="SAM" id="Phobius"/>
    </source>
</evidence>
<name>A0A388TCE2_TERA1</name>
<keyword evidence="1" id="KW-1133">Transmembrane helix</keyword>
<sequence>MSDGKRDLKISPGWATLCILILCVIELAILDYVHIKEYSVFYEILNPIFSAFKRPNSKIIINIYNND</sequence>
<feature type="transmembrane region" description="Helical" evidence="1">
    <location>
        <begin position="12"/>
        <end position="33"/>
    </location>
</feature>
<dbReference type="Proteomes" id="UP000269352">
    <property type="component" value="Unassembled WGS sequence"/>
</dbReference>
<dbReference type="AlphaFoldDB" id="A0A388TCE2"/>
<keyword evidence="1" id="KW-0812">Transmembrane</keyword>
<gene>
    <name evidence="2" type="ORF">NO1_1374</name>
</gene>
<evidence type="ECO:0000313" key="2">
    <source>
        <dbReference type="EMBL" id="GBR74148.1"/>
    </source>
</evidence>
<evidence type="ECO:0000313" key="3">
    <source>
        <dbReference type="Proteomes" id="UP000269352"/>
    </source>
</evidence>
<organism evidence="2 3">
    <name type="scientific">Termititenax aidoneus</name>
    <dbReference type="NCBI Taxonomy" id="2218524"/>
    <lineage>
        <taxon>Bacteria</taxon>
        <taxon>Bacillati</taxon>
        <taxon>Candidatus Margulisiibacteriota</taxon>
        <taxon>Candidatus Termititenacia</taxon>
        <taxon>Candidatus Termititenacales</taxon>
        <taxon>Candidatus Termititenacaceae</taxon>
        <taxon>Candidatus Termititenax</taxon>
    </lineage>
</organism>
<keyword evidence="3" id="KW-1185">Reference proteome</keyword>
<comment type="caution">
    <text evidence="2">The sequence shown here is derived from an EMBL/GenBank/DDBJ whole genome shotgun (WGS) entry which is preliminary data.</text>
</comment>
<dbReference type="EMBL" id="BGZN01000032">
    <property type="protein sequence ID" value="GBR74148.1"/>
    <property type="molecule type" value="Genomic_DNA"/>
</dbReference>
<proteinExistence type="predicted"/>
<protein>
    <submittedName>
        <fullName evidence="2">Uncharacterized protein</fullName>
    </submittedName>
</protein>
<reference evidence="2 3" key="1">
    <citation type="journal article" date="2019" name="ISME J.">
        <title>Genome analyses of uncultured TG2/ZB3 bacteria in 'Margulisbacteria' specifically attached to ectosymbiotic spirochetes of protists in the termite gut.</title>
        <authorList>
            <person name="Utami Y.D."/>
            <person name="Kuwahara H."/>
            <person name="Igai K."/>
            <person name="Murakami T."/>
            <person name="Sugaya K."/>
            <person name="Morikawa T."/>
            <person name="Nagura Y."/>
            <person name="Yuki M."/>
            <person name="Deevong P."/>
            <person name="Inoue T."/>
            <person name="Kihara K."/>
            <person name="Lo N."/>
            <person name="Yamada A."/>
            <person name="Ohkuma M."/>
            <person name="Hongoh Y."/>
        </authorList>
    </citation>
    <scope>NUCLEOTIDE SEQUENCE [LARGE SCALE GENOMIC DNA]</scope>
    <source>
        <strain evidence="2">NkOx7-01</strain>
    </source>
</reference>
<keyword evidence="1" id="KW-0472">Membrane</keyword>
<accession>A0A388TCE2</accession>